<dbReference type="CDD" id="cd00761">
    <property type="entry name" value="Glyco_tranf_GTA_type"/>
    <property type="match status" value="1"/>
</dbReference>
<dbReference type="Proteomes" id="UP001201701">
    <property type="component" value="Unassembled WGS sequence"/>
</dbReference>
<sequence length="321" mass="34959">MGLDDRMDIEEAKTAPGIGVVAPVISIVIATHNRSHDVLENVNALLPQCAGQPVEVIVVDSASAPAHAAVLETLKRREGLTFIRLDEPGVARARNAGFQAGKGEWIALLDDDAVPRPGWVEAAITYAARCNLQTAILAGRVIPHWPDGVGSLEMPPSQLGPRARLLLSVVDEDGFRDTTDHPIGVGANMLFRRNVLEAHGGFDITTGRVGSNLASGEEAQMMTDLIGAGYRCWYSDAFVVDHKVHAGRLTRAWLTERARKEGEVELRSLKTPGRKSLRAIKMLVATPILAVLQMLDRPEHEYYLRLNHNLGLLRKLFAPAS</sequence>
<gene>
    <name evidence="2" type="ORF">L4923_24460</name>
</gene>
<dbReference type="InterPro" id="IPR050834">
    <property type="entry name" value="Glycosyltransf_2"/>
</dbReference>
<dbReference type="SUPFAM" id="SSF53448">
    <property type="entry name" value="Nucleotide-diphospho-sugar transferases"/>
    <property type="match status" value="1"/>
</dbReference>
<dbReference type="Gene3D" id="3.90.550.10">
    <property type="entry name" value="Spore Coat Polysaccharide Biosynthesis Protein SpsA, Chain A"/>
    <property type="match status" value="1"/>
</dbReference>
<proteinExistence type="predicted"/>
<dbReference type="InterPro" id="IPR001173">
    <property type="entry name" value="Glyco_trans_2-like"/>
</dbReference>
<dbReference type="PANTHER" id="PTHR43685:SF2">
    <property type="entry name" value="GLYCOSYLTRANSFERASE 2-LIKE DOMAIN-CONTAINING PROTEIN"/>
    <property type="match status" value="1"/>
</dbReference>
<dbReference type="EMBL" id="JAKREW010000036">
    <property type="protein sequence ID" value="MCG7508197.1"/>
    <property type="molecule type" value="Genomic_DNA"/>
</dbReference>
<comment type="caution">
    <text evidence="2">The sequence shown here is derived from an EMBL/GenBank/DDBJ whole genome shotgun (WGS) entry which is preliminary data.</text>
</comment>
<evidence type="ECO:0000313" key="3">
    <source>
        <dbReference type="Proteomes" id="UP001201701"/>
    </source>
</evidence>
<protein>
    <submittedName>
        <fullName evidence="2">Glycosyltransferase</fullName>
    </submittedName>
</protein>
<dbReference type="Pfam" id="PF00535">
    <property type="entry name" value="Glycos_transf_2"/>
    <property type="match status" value="1"/>
</dbReference>
<evidence type="ECO:0000313" key="2">
    <source>
        <dbReference type="EMBL" id="MCG7508197.1"/>
    </source>
</evidence>
<accession>A0ABS9QL95</accession>
<dbReference type="PANTHER" id="PTHR43685">
    <property type="entry name" value="GLYCOSYLTRANSFERASE"/>
    <property type="match status" value="1"/>
</dbReference>
<evidence type="ECO:0000259" key="1">
    <source>
        <dbReference type="Pfam" id="PF00535"/>
    </source>
</evidence>
<dbReference type="RefSeq" id="WP_239369711.1">
    <property type="nucleotide sequence ID" value="NZ_JAKREW010000036.1"/>
</dbReference>
<organism evidence="2 3">
    <name type="scientific">Mesorhizobium retamae</name>
    <dbReference type="NCBI Taxonomy" id="2912854"/>
    <lineage>
        <taxon>Bacteria</taxon>
        <taxon>Pseudomonadati</taxon>
        <taxon>Pseudomonadota</taxon>
        <taxon>Alphaproteobacteria</taxon>
        <taxon>Hyphomicrobiales</taxon>
        <taxon>Phyllobacteriaceae</taxon>
        <taxon>Mesorhizobium</taxon>
    </lineage>
</organism>
<name>A0ABS9QL95_9HYPH</name>
<feature type="domain" description="Glycosyltransferase 2-like" evidence="1">
    <location>
        <begin position="26"/>
        <end position="198"/>
    </location>
</feature>
<dbReference type="InterPro" id="IPR029044">
    <property type="entry name" value="Nucleotide-diphossugar_trans"/>
</dbReference>
<keyword evidence="3" id="KW-1185">Reference proteome</keyword>
<reference evidence="2 3" key="1">
    <citation type="submission" date="2022-02" db="EMBL/GenBank/DDBJ databases">
        <title>Draft genome sequence of Mezorhizobium retamae strain IRAMC:0171 isolated from Retama raetam nodules.</title>
        <authorList>
            <person name="Bengaied R."/>
            <person name="Sbissi I."/>
            <person name="Huber K."/>
            <person name="Ghodbane F."/>
            <person name="Nouioui I."/>
            <person name="Tarhouni M."/>
            <person name="Gtari M."/>
        </authorList>
    </citation>
    <scope>NUCLEOTIDE SEQUENCE [LARGE SCALE GENOMIC DNA]</scope>
    <source>
        <strain evidence="2 3">IRAMC:0171</strain>
    </source>
</reference>